<dbReference type="EMBL" id="BARS01044261">
    <property type="protein sequence ID" value="GAG34298.1"/>
    <property type="molecule type" value="Genomic_DNA"/>
</dbReference>
<protein>
    <submittedName>
        <fullName evidence="1">Uncharacterized protein</fullName>
    </submittedName>
</protein>
<comment type="caution">
    <text evidence="1">The sequence shown here is derived from an EMBL/GenBank/DDBJ whole genome shotgun (WGS) entry which is preliminary data.</text>
</comment>
<organism evidence="1">
    <name type="scientific">marine sediment metagenome</name>
    <dbReference type="NCBI Taxonomy" id="412755"/>
    <lineage>
        <taxon>unclassified sequences</taxon>
        <taxon>metagenomes</taxon>
        <taxon>ecological metagenomes</taxon>
    </lineage>
</organism>
<reference evidence="1" key="1">
    <citation type="journal article" date="2014" name="Front. Microbiol.">
        <title>High frequency of phylogenetically diverse reductive dehalogenase-homologous genes in deep subseafloor sedimentary metagenomes.</title>
        <authorList>
            <person name="Kawai M."/>
            <person name="Futagami T."/>
            <person name="Toyoda A."/>
            <person name="Takaki Y."/>
            <person name="Nishi S."/>
            <person name="Hori S."/>
            <person name="Arai W."/>
            <person name="Tsubouchi T."/>
            <person name="Morono Y."/>
            <person name="Uchiyama I."/>
            <person name="Ito T."/>
            <person name="Fujiyama A."/>
            <person name="Inagaki F."/>
            <person name="Takami H."/>
        </authorList>
    </citation>
    <scope>NUCLEOTIDE SEQUENCE</scope>
    <source>
        <strain evidence="1">Expedition CK06-06</strain>
    </source>
</reference>
<accession>X0XCA3</accession>
<evidence type="ECO:0000313" key="1">
    <source>
        <dbReference type="EMBL" id="GAG34298.1"/>
    </source>
</evidence>
<gene>
    <name evidence="1" type="ORF">S01H1_66905</name>
</gene>
<sequence length="113" mass="12926">MENEKEVMNMTTLTLELPKDLLSLLQERASKGGQEPQEAALRILRKELAPEAKSEREQVIEALRASGLVRPLSEDLRQMIDPDIDYEAVRRELAERSFDPPLSQIILENRGEK</sequence>
<proteinExistence type="predicted"/>
<dbReference type="AlphaFoldDB" id="X0XCA3"/>
<name>X0XCA3_9ZZZZ</name>